<sequence length="95" mass="11030">FRVYSNITQVKQIINLLLLTNNFYPAISYRLIQKESDELLLYGLVTRYGPRTSGQLKGNNFYPAISYQPIQKESDELLCTVWSLVMVREPVSQLK</sequence>
<proteinExistence type="predicted"/>
<keyword evidence="2" id="KW-1185">Reference proteome</keyword>
<dbReference type="AlphaFoldDB" id="A0A6V7GW01"/>
<reference evidence="1" key="1">
    <citation type="submission" date="2020-07" db="EMBL/GenBank/DDBJ databases">
        <authorList>
            <person name="Nazaruddin N."/>
        </authorList>
    </citation>
    <scope>NUCLEOTIDE SEQUENCE</scope>
</reference>
<feature type="non-terminal residue" evidence="1">
    <location>
        <position position="95"/>
    </location>
</feature>
<protein>
    <submittedName>
        <fullName evidence="1">Uncharacterized protein</fullName>
    </submittedName>
</protein>
<organism evidence="1 2">
    <name type="scientific">Heterotrigona itama</name>
    <dbReference type="NCBI Taxonomy" id="395501"/>
    <lineage>
        <taxon>Eukaryota</taxon>
        <taxon>Metazoa</taxon>
        <taxon>Ecdysozoa</taxon>
        <taxon>Arthropoda</taxon>
        <taxon>Hexapoda</taxon>
        <taxon>Insecta</taxon>
        <taxon>Pterygota</taxon>
        <taxon>Neoptera</taxon>
        <taxon>Endopterygota</taxon>
        <taxon>Hymenoptera</taxon>
        <taxon>Apocrita</taxon>
        <taxon>Aculeata</taxon>
        <taxon>Apoidea</taxon>
        <taxon>Anthophila</taxon>
        <taxon>Apidae</taxon>
        <taxon>Heterotrigona</taxon>
    </lineage>
</organism>
<comment type="caution">
    <text evidence="1">The sequence shown here is derived from an EMBL/GenBank/DDBJ whole genome shotgun (WGS) entry which is preliminary data.</text>
</comment>
<dbReference type="Proteomes" id="UP000752696">
    <property type="component" value="Unassembled WGS sequence"/>
</dbReference>
<evidence type="ECO:0000313" key="2">
    <source>
        <dbReference type="Proteomes" id="UP000752696"/>
    </source>
</evidence>
<name>A0A6V7GW01_9HYME</name>
<evidence type="ECO:0000313" key="1">
    <source>
        <dbReference type="EMBL" id="CAD1469530.1"/>
    </source>
</evidence>
<dbReference type="EMBL" id="CAJDYZ010002544">
    <property type="protein sequence ID" value="CAD1469530.1"/>
    <property type="molecule type" value="Genomic_DNA"/>
</dbReference>
<feature type="non-terminal residue" evidence="1">
    <location>
        <position position="1"/>
    </location>
</feature>
<gene>
    <name evidence="1" type="ORF">MHI_LOCUS131502</name>
</gene>
<accession>A0A6V7GW01</accession>